<keyword evidence="7" id="KW-1185">Reference proteome</keyword>
<dbReference type="GO" id="GO:0005768">
    <property type="term" value="C:endosome"/>
    <property type="evidence" value="ECO:0007669"/>
    <property type="project" value="TreeGrafter"/>
</dbReference>
<comment type="caution">
    <text evidence="6">The sequence shown here is derived from an EMBL/GenBank/DDBJ whole genome shotgun (WGS) entry which is preliminary data.</text>
</comment>
<accession>A0A2T6ZKI3</accession>
<evidence type="ECO:0000256" key="3">
    <source>
        <dbReference type="ARBA" id="ARBA00023054"/>
    </source>
</evidence>
<comment type="similarity">
    <text evidence="1">Belongs to the ATG14 family.</text>
</comment>
<dbReference type="GO" id="GO:0032991">
    <property type="term" value="C:protein-containing complex"/>
    <property type="evidence" value="ECO:0007669"/>
    <property type="project" value="UniProtKB-ARBA"/>
</dbReference>
<dbReference type="GO" id="GO:0000323">
    <property type="term" value="C:lytic vacuole"/>
    <property type="evidence" value="ECO:0007669"/>
    <property type="project" value="TreeGrafter"/>
</dbReference>
<reference evidence="6 7" key="1">
    <citation type="submission" date="2017-04" db="EMBL/GenBank/DDBJ databases">
        <title>Draft genome sequence of Tuber borchii Vittad., a whitish edible truffle.</title>
        <authorList>
            <consortium name="DOE Joint Genome Institute"/>
            <person name="Murat C."/>
            <person name="Kuo A."/>
            <person name="Barry K.W."/>
            <person name="Clum A."/>
            <person name="Dockter R.B."/>
            <person name="Fauchery L."/>
            <person name="Iotti M."/>
            <person name="Kohler A."/>
            <person name="Labutti K."/>
            <person name="Lindquist E.A."/>
            <person name="Lipzen A."/>
            <person name="Ohm R.A."/>
            <person name="Wang M."/>
            <person name="Grigoriev I.V."/>
            <person name="Zambonelli A."/>
            <person name="Martin F.M."/>
        </authorList>
    </citation>
    <scope>NUCLEOTIDE SEQUENCE [LARGE SCALE GENOMIC DNA]</scope>
    <source>
        <strain evidence="6 7">Tbo3840</strain>
    </source>
</reference>
<dbReference type="GO" id="GO:0000149">
    <property type="term" value="F:SNARE binding"/>
    <property type="evidence" value="ECO:0007669"/>
    <property type="project" value="TreeGrafter"/>
</dbReference>
<dbReference type="AlphaFoldDB" id="A0A2T6ZKI3"/>
<dbReference type="PANTHER" id="PTHR15157:SF13">
    <property type="entry name" value="AUTOPHAGY-RELATED PROTEIN 14"/>
    <property type="match status" value="1"/>
</dbReference>
<dbReference type="OrthoDB" id="16772at2759"/>
<evidence type="ECO:0000313" key="6">
    <source>
        <dbReference type="EMBL" id="PUU75998.1"/>
    </source>
</evidence>
<dbReference type="EMBL" id="NESQ01000207">
    <property type="protein sequence ID" value="PUU75998.1"/>
    <property type="molecule type" value="Genomic_DNA"/>
</dbReference>
<dbReference type="GO" id="GO:0035493">
    <property type="term" value="P:SNARE complex assembly"/>
    <property type="evidence" value="ECO:0007669"/>
    <property type="project" value="TreeGrafter"/>
</dbReference>
<sequence>MQCSICTLDKPTIICVSCARGTLWPQRYDLLLQTSARDTLSDKIHEHLESLSGQTATQQRESAQLQLTLHEIHNQKASLATAREAAMVRVEELRRENERRRAVLEEAMGLRDRLEAEVSSVQRETKRWISRSKTLHGRIAEARGYLCREAAGLYGLRQKRRKSGRVDYVIGGVAIPNYLTDLNTHPHQQITASLSHLSHLLLLTAHYLSLKLPNEILLPTQSHPFTQIRGTLNARHTVTRPLSLPAPLSTLSRDNPASHTKFIEGISLLAINVAYTCFTQGLEINDVDAVCAPGANLWSLLVSRDTPVPAFGRMSHGSCLGNLATAGRVAGMARFRVGFKSVVEKVRNTLQGETIVADWDLVGDVVGGGGGGGGNAVVGGNADREVDGEDGGKGGREGRMPGWTRIRAPGEER</sequence>
<dbReference type="Proteomes" id="UP000244722">
    <property type="component" value="Unassembled WGS sequence"/>
</dbReference>
<dbReference type="Pfam" id="PF10186">
    <property type="entry name" value="ATG14"/>
    <property type="match status" value="1"/>
</dbReference>
<evidence type="ECO:0000256" key="2">
    <source>
        <dbReference type="ARBA" id="ARBA00013807"/>
    </source>
</evidence>
<protein>
    <recommendedName>
        <fullName evidence="2">Autophagy-related protein 14</fullName>
    </recommendedName>
</protein>
<name>A0A2T6ZKI3_TUBBO</name>
<dbReference type="InterPro" id="IPR018791">
    <property type="entry name" value="UV_resistance/autophagy_Atg14"/>
</dbReference>
<feature type="region of interest" description="Disordered" evidence="5">
    <location>
        <begin position="374"/>
        <end position="413"/>
    </location>
</feature>
<organism evidence="6 7">
    <name type="scientific">Tuber borchii</name>
    <name type="common">White truffle</name>
    <dbReference type="NCBI Taxonomy" id="42251"/>
    <lineage>
        <taxon>Eukaryota</taxon>
        <taxon>Fungi</taxon>
        <taxon>Dikarya</taxon>
        <taxon>Ascomycota</taxon>
        <taxon>Pezizomycotina</taxon>
        <taxon>Pezizomycetes</taxon>
        <taxon>Pezizales</taxon>
        <taxon>Tuberaceae</taxon>
        <taxon>Tuber</taxon>
    </lineage>
</organism>
<keyword evidence="3 4" id="KW-0175">Coiled coil</keyword>
<feature type="compositionally biased region" description="Basic and acidic residues" evidence="5">
    <location>
        <begin position="382"/>
        <end position="399"/>
    </location>
</feature>
<proteinExistence type="inferred from homology"/>
<dbReference type="STRING" id="42251.A0A2T6ZKI3"/>
<evidence type="ECO:0000256" key="4">
    <source>
        <dbReference type="SAM" id="Coils"/>
    </source>
</evidence>
<feature type="coiled-coil region" evidence="4">
    <location>
        <begin position="76"/>
        <end position="124"/>
    </location>
</feature>
<evidence type="ECO:0000256" key="5">
    <source>
        <dbReference type="SAM" id="MobiDB-lite"/>
    </source>
</evidence>
<dbReference type="PANTHER" id="PTHR15157">
    <property type="entry name" value="UV RADIATION RESISTANCE-ASSOCIATED GENE PROTEIN"/>
    <property type="match status" value="1"/>
</dbReference>
<evidence type="ECO:0000256" key="1">
    <source>
        <dbReference type="ARBA" id="ARBA00009574"/>
    </source>
</evidence>
<evidence type="ECO:0000313" key="7">
    <source>
        <dbReference type="Proteomes" id="UP000244722"/>
    </source>
</evidence>
<gene>
    <name evidence="6" type="ORF">B9Z19DRAFT_1089154</name>
</gene>